<dbReference type="PANTHER" id="PTHR10055">
    <property type="entry name" value="TRYPTOPHANYL-TRNA SYNTHETASE"/>
    <property type="match status" value="1"/>
</dbReference>
<dbReference type="PRINTS" id="PR01039">
    <property type="entry name" value="TRNASYNTHTRP"/>
</dbReference>
<gene>
    <name evidence="11" type="ordered locus">Mpet_2569</name>
</gene>
<dbReference type="Proteomes" id="UP000006565">
    <property type="component" value="Chromosome"/>
</dbReference>
<evidence type="ECO:0000256" key="9">
    <source>
        <dbReference type="ARBA" id="ARBA00030268"/>
    </source>
</evidence>
<dbReference type="STRING" id="679926.Mpet_2569"/>
<dbReference type="HOGENOM" id="CLU_032621_3_0_2"/>
<evidence type="ECO:0000313" key="12">
    <source>
        <dbReference type="Proteomes" id="UP000006565"/>
    </source>
</evidence>
<dbReference type="SUPFAM" id="SSF52374">
    <property type="entry name" value="Nucleotidylyl transferase"/>
    <property type="match status" value="1"/>
</dbReference>
<evidence type="ECO:0000313" key="11">
    <source>
        <dbReference type="EMBL" id="ADN37313.1"/>
    </source>
</evidence>
<dbReference type="InterPro" id="IPR002306">
    <property type="entry name" value="Trp-tRNA-ligase"/>
</dbReference>
<evidence type="ECO:0000256" key="5">
    <source>
        <dbReference type="ARBA" id="ARBA00022741"/>
    </source>
</evidence>
<dbReference type="EC" id="6.1.1.2" evidence="2"/>
<comment type="similarity">
    <text evidence="1 10">Belongs to the class-I aminoacyl-tRNA synthetase family.</text>
</comment>
<dbReference type="InterPro" id="IPR001412">
    <property type="entry name" value="aa-tRNA-synth_I_CS"/>
</dbReference>
<accession>E1RFK9</accession>
<dbReference type="Gene3D" id="1.10.240.10">
    <property type="entry name" value="Tyrosyl-Transfer RNA Synthetase"/>
    <property type="match status" value="1"/>
</dbReference>
<dbReference type="GO" id="GO:0005737">
    <property type="term" value="C:cytoplasm"/>
    <property type="evidence" value="ECO:0007669"/>
    <property type="project" value="TreeGrafter"/>
</dbReference>
<keyword evidence="4 10" id="KW-0436">Ligase</keyword>
<dbReference type="PROSITE" id="PS00178">
    <property type="entry name" value="AA_TRNA_LIGASE_I"/>
    <property type="match status" value="1"/>
</dbReference>
<keyword evidence="8 10" id="KW-0030">Aminoacyl-tRNA synthetase</keyword>
<dbReference type="InterPro" id="IPR002305">
    <property type="entry name" value="aa-tRNA-synth_Ic"/>
</dbReference>
<dbReference type="Gene3D" id="3.40.50.620">
    <property type="entry name" value="HUPs"/>
    <property type="match status" value="1"/>
</dbReference>
<evidence type="ECO:0000256" key="6">
    <source>
        <dbReference type="ARBA" id="ARBA00022840"/>
    </source>
</evidence>
<dbReference type="eggNOG" id="arCOG01887">
    <property type="taxonomic scope" value="Archaea"/>
</dbReference>
<evidence type="ECO:0000256" key="4">
    <source>
        <dbReference type="ARBA" id="ARBA00022598"/>
    </source>
</evidence>
<dbReference type="AlphaFoldDB" id="E1RFK9"/>
<evidence type="ECO:0000256" key="8">
    <source>
        <dbReference type="ARBA" id="ARBA00023146"/>
    </source>
</evidence>
<dbReference type="GO" id="GO:0006436">
    <property type="term" value="P:tryptophanyl-tRNA aminoacylation"/>
    <property type="evidence" value="ECO:0007669"/>
    <property type="project" value="InterPro"/>
</dbReference>
<evidence type="ECO:0000256" key="3">
    <source>
        <dbReference type="ARBA" id="ARBA00022490"/>
    </source>
</evidence>
<dbReference type="Pfam" id="PF00579">
    <property type="entry name" value="tRNA-synt_1b"/>
    <property type="match status" value="2"/>
</dbReference>
<keyword evidence="3" id="KW-0963">Cytoplasm</keyword>
<reference evidence="11 12" key="1">
    <citation type="journal article" date="2010" name="Stand. Genomic Sci.">
        <title>Complete genome sequence of Methanoplanus petrolearius type strain (SEBR 4847).</title>
        <authorList>
            <person name="Brambilla E."/>
            <person name="Djao O.D."/>
            <person name="Daligault H."/>
            <person name="Lapidus A."/>
            <person name="Lucas S."/>
            <person name="Hammon N."/>
            <person name="Nolan M."/>
            <person name="Tice H."/>
            <person name="Cheng J.F."/>
            <person name="Han C."/>
            <person name="Tapia R."/>
            <person name="Goodwin L."/>
            <person name="Pitluck S."/>
            <person name="Liolios K."/>
            <person name="Ivanova N."/>
            <person name="Mavromatis K."/>
            <person name="Mikhailova N."/>
            <person name="Pati A."/>
            <person name="Chen A."/>
            <person name="Palaniappan K."/>
            <person name="Land M."/>
            <person name="Hauser L."/>
            <person name="Chang Y.J."/>
            <person name="Jeffries C.D."/>
            <person name="Rohde M."/>
            <person name="Spring S."/>
            <person name="Sikorski J."/>
            <person name="Goker M."/>
            <person name="Woyke T."/>
            <person name="Bristow J."/>
            <person name="Eisen J.A."/>
            <person name="Markowitz V."/>
            <person name="Hugenholtz P."/>
            <person name="Kyrpides N.C."/>
            <person name="Klenk H.P."/>
        </authorList>
    </citation>
    <scope>NUCLEOTIDE SEQUENCE [LARGE SCALE GENOMIC DNA]</scope>
    <source>
        <strain evidence="12">DSM 11571 / OCM 486 / SEBR 4847</strain>
    </source>
</reference>
<dbReference type="GO" id="GO:0004830">
    <property type="term" value="F:tryptophan-tRNA ligase activity"/>
    <property type="evidence" value="ECO:0007669"/>
    <property type="project" value="UniProtKB-EC"/>
</dbReference>
<dbReference type="FunFam" id="3.40.50.620:FF:000207">
    <property type="entry name" value="Tryptophan--tRNA ligase"/>
    <property type="match status" value="1"/>
</dbReference>
<keyword evidence="12" id="KW-1185">Reference proteome</keyword>
<keyword evidence="5 10" id="KW-0547">Nucleotide-binding</keyword>
<dbReference type="PANTHER" id="PTHR10055:SF5">
    <property type="entry name" value="TRYPTOPHAN--TRNA LIGASE"/>
    <property type="match status" value="1"/>
</dbReference>
<evidence type="ECO:0000256" key="7">
    <source>
        <dbReference type="ARBA" id="ARBA00022917"/>
    </source>
</evidence>
<organism evidence="11 12">
    <name type="scientific">Methanolacinia petrolearia (strain DSM 11571 / OCM 486 / SEBR 4847)</name>
    <name type="common">Methanoplanus petrolearius</name>
    <dbReference type="NCBI Taxonomy" id="679926"/>
    <lineage>
        <taxon>Archaea</taxon>
        <taxon>Methanobacteriati</taxon>
        <taxon>Methanobacteriota</taxon>
        <taxon>Stenosarchaea group</taxon>
        <taxon>Methanomicrobia</taxon>
        <taxon>Methanomicrobiales</taxon>
        <taxon>Methanomicrobiaceae</taxon>
        <taxon>Methanolacinia</taxon>
    </lineage>
</organism>
<name>E1RFK9_METP4</name>
<dbReference type="GO" id="GO:0005524">
    <property type="term" value="F:ATP binding"/>
    <property type="evidence" value="ECO:0007669"/>
    <property type="project" value="UniProtKB-KW"/>
</dbReference>
<dbReference type="NCBIfam" id="NF008926">
    <property type="entry name" value="PRK12285.1-3"/>
    <property type="match status" value="1"/>
</dbReference>
<keyword evidence="6 10" id="KW-0067">ATP-binding</keyword>
<dbReference type="EMBL" id="CP002117">
    <property type="protein sequence ID" value="ADN37313.1"/>
    <property type="molecule type" value="Genomic_DNA"/>
</dbReference>
<dbReference type="OrthoDB" id="371821at2157"/>
<evidence type="ECO:0000256" key="10">
    <source>
        <dbReference type="RuleBase" id="RU363036"/>
    </source>
</evidence>
<evidence type="ECO:0000256" key="2">
    <source>
        <dbReference type="ARBA" id="ARBA00013161"/>
    </source>
</evidence>
<evidence type="ECO:0000256" key="1">
    <source>
        <dbReference type="ARBA" id="ARBA00005594"/>
    </source>
</evidence>
<sequence length="421" mass="47671">MQSEINPWSSNQDIETNKLFSEFGIEPIEPLLDKIKNPPAFLRRNIVIGQRDYGRVVDAMAKNEKFFVMTGFMPSGHPHLGHLMVMKEVAWHVQQGGIGSVAIADREAHAVRDISWEKCREYGKEYLKCLYALGFEGRTYYQSRNNDLKDLAFESATRINFSDLQAIYGFSQDTALAKAMSVAMQVGDILFPQADDEPAPTVVPVGLDQDPHIRLTRDVSYKLRMFLVEERCEGGRQYISIRSKNASPAAMEDLASEFPGAKVYEGHIDISGGNLEEIREIVRNVEIRNGGYGFISPSATYHTFLQGLQGGKMSSSVPESLFGFYEDEKSVKKKIMGALTGGRMTLEEQKKLGGEPEKCSIYLLNRFHMLENDVELKEMCRECKAGELMCGTCKKETFERVKEFLSDFREKMDECEHKVEE</sequence>
<keyword evidence="7 10" id="KW-0648">Protein biosynthesis</keyword>
<dbReference type="InterPro" id="IPR014729">
    <property type="entry name" value="Rossmann-like_a/b/a_fold"/>
</dbReference>
<protein>
    <recommendedName>
        <fullName evidence="2">tryptophan--tRNA ligase</fullName>
        <ecNumber evidence="2">6.1.1.2</ecNumber>
    </recommendedName>
    <alternativeName>
        <fullName evidence="9">Tryptophanyl-tRNA synthetase</fullName>
    </alternativeName>
</protein>
<dbReference type="KEGG" id="mpi:Mpet_2569"/>
<proteinExistence type="inferred from homology"/>
<dbReference type="RefSeq" id="WP_013330486.1">
    <property type="nucleotide sequence ID" value="NC_014507.1"/>
</dbReference>
<dbReference type="GeneID" id="9745062"/>